<dbReference type="EMBL" id="JH717913">
    <property type="protein sequence ID" value="EWZ29359.1"/>
    <property type="molecule type" value="Genomic_DNA"/>
</dbReference>
<proteinExistence type="predicted"/>
<organism evidence="1">
    <name type="scientific">Fusarium oxysporum Fo47</name>
    <dbReference type="NCBI Taxonomy" id="660027"/>
    <lineage>
        <taxon>Eukaryota</taxon>
        <taxon>Fungi</taxon>
        <taxon>Dikarya</taxon>
        <taxon>Ascomycota</taxon>
        <taxon>Pezizomycotina</taxon>
        <taxon>Sordariomycetes</taxon>
        <taxon>Hypocreomycetidae</taxon>
        <taxon>Hypocreales</taxon>
        <taxon>Nectriaceae</taxon>
        <taxon>Fusarium</taxon>
        <taxon>Fusarium oxysporum species complex</taxon>
    </lineage>
</organism>
<dbReference type="VEuPathDB" id="FungiDB:FOZG_16987"/>
<dbReference type="AlphaFoldDB" id="W9JFY4"/>
<name>W9JFY4_FUSOX</name>
<reference evidence="1" key="2">
    <citation type="submission" date="2012-06" db="EMBL/GenBank/DDBJ databases">
        <title>Annotation of the Genome Sequence of Fusarium oxysporum Fo47.</title>
        <authorList>
            <consortium name="The Broad Institute Genomics Platform"/>
            <person name="Ma L.-J."/>
            <person name="Corby-Kistler H."/>
            <person name="Broz K."/>
            <person name="Gale L.R."/>
            <person name="Jonkers W."/>
            <person name="O'Donnell K."/>
            <person name="Ploetz R."/>
            <person name="Steinberg C."/>
            <person name="Schwartz D.C."/>
            <person name="VanEtten H."/>
            <person name="Zhou S."/>
            <person name="Young S.K."/>
            <person name="Zeng Q."/>
            <person name="Gargeya S."/>
            <person name="Fitzgerald M."/>
            <person name="Abouelleil A."/>
            <person name="Alvarado L."/>
            <person name="Chapman S.B."/>
            <person name="Gainer-Dewar J."/>
            <person name="Goldberg J."/>
            <person name="Griggs A."/>
            <person name="Gujja S."/>
            <person name="Hansen M."/>
            <person name="Howarth C."/>
            <person name="Imamovic A."/>
            <person name="Ireland A."/>
            <person name="Larimer J."/>
            <person name="McCowan C."/>
            <person name="Murphy C."/>
            <person name="Pearson M."/>
            <person name="Poon T.W."/>
            <person name="Priest M."/>
            <person name="Roberts A."/>
            <person name="Saif S."/>
            <person name="Shea T."/>
            <person name="Sykes S."/>
            <person name="Wortman J."/>
            <person name="Nusbaum C."/>
            <person name="Birren B."/>
        </authorList>
    </citation>
    <scope>NUCLEOTIDE SEQUENCE</scope>
    <source>
        <strain evidence="1">Fo47</strain>
    </source>
</reference>
<dbReference type="HOGENOM" id="CLU_3299467_0_0_1"/>
<sequence>MGNWFARKFISSEEQLAMIVEAVEMDDEMNIVFDEEGWDV</sequence>
<reference evidence="1" key="1">
    <citation type="submission" date="2011-06" db="EMBL/GenBank/DDBJ databases">
        <title>The Genome Sequence of Fusarium oxysporum Fo47.</title>
        <authorList>
            <consortium name="The Broad Institute Genome Sequencing Platform"/>
            <person name="Ma L.-J."/>
            <person name="Gale L.R."/>
            <person name="Schwartz D.C."/>
            <person name="Zhou S."/>
            <person name="Corby-Kistler H."/>
            <person name="Young S.K."/>
            <person name="Zeng Q."/>
            <person name="Gargeya S."/>
            <person name="Fitzgerald M."/>
            <person name="Haas B."/>
            <person name="Abouelleil A."/>
            <person name="Alvarado L."/>
            <person name="Arachchi H.M."/>
            <person name="Berlin A."/>
            <person name="Brown A."/>
            <person name="Chapman S.B."/>
            <person name="Chen Z."/>
            <person name="Dunbar C."/>
            <person name="Freedman E."/>
            <person name="Gearin G."/>
            <person name="Gellesch M."/>
            <person name="Goldberg J."/>
            <person name="Griggs A."/>
            <person name="Gujja S."/>
            <person name="Heiman D."/>
            <person name="Howarth C."/>
            <person name="Larson L."/>
            <person name="Lui A."/>
            <person name="MacDonald P.J.P."/>
            <person name="Mehta T."/>
            <person name="Montmayeur A."/>
            <person name="Murphy C."/>
            <person name="Neiman D."/>
            <person name="Pearson M."/>
            <person name="Priest M."/>
            <person name="Roberts A."/>
            <person name="Saif S."/>
            <person name="Shea T."/>
            <person name="Shenoy N."/>
            <person name="Sisk P."/>
            <person name="Stolte C."/>
            <person name="Sykes S."/>
            <person name="Wortman J."/>
            <person name="Nusbaum C."/>
            <person name="Birren B."/>
        </authorList>
    </citation>
    <scope>NUCLEOTIDE SEQUENCE [LARGE SCALE GENOMIC DNA]</scope>
    <source>
        <strain evidence="1">Fo47</strain>
    </source>
</reference>
<accession>W9JFY4</accession>
<dbReference type="Proteomes" id="UP000030766">
    <property type="component" value="Unassembled WGS sequence"/>
</dbReference>
<protein>
    <submittedName>
        <fullName evidence="1">Uncharacterized protein</fullName>
    </submittedName>
</protein>
<evidence type="ECO:0000313" key="1">
    <source>
        <dbReference type="EMBL" id="EWZ29359.1"/>
    </source>
</evidence>
<gene>
    <name evidence="1" type="ORF">FOZG_16987</name>
</gene>